<keyword evidence="7" id="KW-0808">Transferase</keyword>
<dbReference type="Gene3D" id="3.30.460.10">
    <property type="entry name" value="Beta Polymerase, domain 2"/>
    <property type="match status" value="1"/>
</dbReference>
<dbReference type="InterPro" id="IPR002058">
    <property type="entry name" value="PAP_assoc"/>
</dbReference>
<evidence type="ECO:0000256" key="6">
    <source>
        <dbReference type="ARBA" id="ARBA00022490"/>
    </source>
</evidence>
<evidence type="ECO:0000256" key="8">
    <source>
        <dbReference type="ARBA" id="ARBA00022723"/>
    </source>
</evidence>
<dbReference type="AlphaFoldDB" id="A0A0K3CM36"/>
<evidence type="ECO:0000256" key="5">
    <source>
        <dbReference type="ARBA" id="ARBA00012388"/>
    </source>
</evidence>
<feature type="region of interest" description="Disordered" evidence="10">
    <location>
        <begin position="556"/>
        <end position="594"/>
    </location>
</feature>
<dbReference type="EC" id="2.7.7.19" evidence="5"/>
<comment type="cofactor">
    <cofactor evidence="1">
        <name>Mn(2+)</name>
        <dbReference type="ChEBI" id="CHEBI:29035"/>
    </cofactor>
</comment>
<evidence type="ECO:0000313" key="14">
    <source>
        <dbReference type="EMBL" id="PRQ72201.1"/>
    </source>
</evidence>
<evidence type="ECO:0000256" key="1">
    <source>
        <dbReference type="ARBA" id="ARBA00001936"/>
    </source>
</evidence>
<accession>A0A0K3CM36</accession>
<dbReference type="CDD" id="cd05402">
    <property type="entry name" value="NT_PAP_TUTase"/>
    <property type="match status" value="1"/>
</dbReference>
<sequence length="776" mass="85764">MSAPPPAFQTTESLWPLDAAPQQSSSDPKKPRNRHRPRRKPQNAADSSSSAAASAPANLPFSGPRATDTSSSQHSAPGPSIRGSGRGRGRGGFASAGGRGGAAMAMSTSARTENWRPASAAASSAEDVGVPVSRTPFARTTRGGKAPIDTNWRRDASSGPGSSNRSSSKERPAPGAKKGGKKGKKRKMTTAEKNSILLNEVEKATGPDADLAKEIMKLYELQRPSKAAVAAREHLIKELEHWLNGERFKWGHPHNPYSHRLRIEPFGSARFGLGTSTSDLDLCLLDPYRPEGFSEKYFSSRNPTLKDLPDIYNMRRIARSLERANLSDVRAIASAAVPICKFKVEMDGHEIEVDLNTNERLGVYNSRLINSYCNLHPLVRPLSVFIKFWAKQRGLNNPAGTPTTFSSYTLILLVISYLQHLKILPCLQDPDLIAQAGIPQKLIFTTPKTHARNGRRKGEILASIGWNVTFVEHDAPPKEYEPSTADLLQLARGFFHYYADEFDMENYIVSVWRGQPLARRRPYKPEEELAQDAPVGEQPNEEDLVLAALRETDEAEPKLQATQVDVDGDAQSAAGRPPRPDSRSSEPMEYGEFEEPERWERNLLVVQDPFILNRNPPGNVHPDWVDEFRFQMRRARGLIDQKAPLKEICASIESETHYIPLAIRRAAERTARAKKARREKRAEKRDRALQRKVVAAAAIAASAPALESAEADDVAVDGDGASGDEGSLESENDEVLEADKRSLAKDEPEWSDDEPFVFRNHTAFFEIGEGAEARKK</sequence>
<feature type="compositionally biased region" description="Basic residues" evidence="10">
    <location>
        <begin position="178"/>
        <end position="188"/>
    </location>
</feature>
<feature type="compositionally biased region" description="Acidic residues" evidence="10">
    <location>
        <begin position="726"/>
        <end position="736"/>
    </location>
</feature>
<evidence type="ECO:0000256" key="10">
    <source>
        <dbReference type="SAM" id="MobiDB-lite"/>
    </source>
</evidence>
<comment type="subcellular location">
    <subcellularLocation>
        <location evidence="3">Cytoplasm</location>
    </subcellularLocation>
</comment>
<evidence type="ECO:0000259" key="12">
    <source>
        <dbReference type="Pfam" id="PF22600"/>
    </source>
</evidence>
<dbReference type="EMBL" id="CWKI01000010">
    <property type="protein sequence ID" value="CTR09510.1"/>
    <property type="molecule type" value="Genomic_DNA"/>
</dbReference>
<comment type="cofactor">
    <cofactor evidence="2">
        <name>Mg(2+)</name>
        <dbReference type="ChEBI" id="CHEBI:18420"/>
    </cofactor>
</comment>
<evidence type="ECO:0000313" key="16">
    <source>
        <dbReference type="Proteomes" id="UP000239560"/>
    </source>
</evidence>
<evidence type="ECO:0000313" key="15">
    <source>
        <dbReference type="Proteomes" id="UP000199069"/>
    </source>
</evidence>
<proteinExistence type="inferred from homology"/>
<dbReference type="EMBL" id="LCTV02000010">
    <property type="protein sequence ID" value="PRQ72201.1"/>
    <property type="molecule type" value="Genomic_DNA"/>
</dbReference>
<evidence type="ECO:0000256" key="9">
    <source>
        <dbReference type="ARBA" id="ARBA00022842"/>
    </source>
</evidence>
<keyword evidence="15" id="KW-1185">Reference proteome</keyword>
<dbReference type="GO" id="GO:0005737">
    <property type="term" value="C:cytoplasm"/>
    <property type="evidence" value="ECO:0007669"/>
    <property type="project" value="UniProtKB-SubCell"/>
</dbReference>
<dbReference type="Pfam" id="PF03828">
    <property type="entry name" value="PAP_assoc"/>
    <property type="match status" value="1"/>
</dbReference>
<dbReference type="PANTHER" id="PTHR12271:SF40">
    <property type="entry name" value="POLY(A) RNA POLYMERASE GLD2"/>
    <property type="match status" value="1"/>
</dbReference>
<dbReference type="GO" id="GO:1990817">
    <property type="term" value="F:poly(A) RNA polymerase activity"/>
    <property type="evidence" value="ECO:0007669"/>
    <property type="project" value="UniProtKB-EC"/>
</dbReference>
<evidence type="ECO:0000256" key="3">
    <source>
        <dbReference type="ARBA" id="ARBA00004496"/>
    </source>
</evidence>
<dbReference type="InterPro" id="IPR054708">
    <property type="entry name" value="MTPAP-like_central"/>
</dbReference>
<feature type="region of interest" description="Disordered" evidence="10">
    <location>
        <begin position="708"/>
        <end position="755"/>
    </location>
</feature>
<dbReference type="InterPro" id="IPR043519">
    <property type="entry name" value="NT_sf"/>
</dbReference>
<dbReference type="Pfam" id="PF22600">
    <property type="entry name" value="MTPAP-like_central"/>
    <property type="match status" value="1"/>
</dbReference>
<feature type="compositionally biased region" description="Basic and acidic residues" evidence="10">
    <location>
        <begin position="737"/>
        <end position="748"/>
    </location>
</feature>
<dbReference type="GO" id="GO:0031123">
    <property type="term" value="P:RNA 3'-end processing"/>
    <property type="evidence" value="ECO:0007669"/>
    <property type="project" value="TreeGrafter"/>
</dbReference>
<dbReference type="SUPFAM" id="SSF81301">
    <property type="entry name" value="Nucleotidyltransferase"/>
    <property type="match status" value="1"/>
</dbReference>
<comment type="similarity">
    <text evidence="4">Belongs to the DNA polymerase type-B-like family.</text>
</comment>
<feature type="domain" description="Poly(A) RNA polymerase mitochondrial-like central palm" evidence="12">
    <location>
        <begin position="211"/>
        <end position="373"/>
    </location>
</feature>
<dbReference type="OrthoDB" id="2274644at2759"/>
<dbReference type="Gene3D" id="1.10.1410.10">
    <property type="match status" value="1"/>
</dbReference>
<reference evidence="13 15" key="1">
    <citation type="submission" date="2015-07" db="EMBL/GenBank/DDBJ databases">
        <authorList>
            <person name="Cajimat M.N.B."/>
            <person name="Milazzo M.L."/>
            <person name="Fulhorst C.F."/>
        </authorList>
    </citation>
    <scope>NUCLEOTIDE SEQUENCE [LARGE SCALE GENOMIC DNA]</scope>
    <source>
        <strain evidence="13">Single colony</strain>
    </source>
</reference>
<evidence type="ECO:0000259" key="11">
    <source>
        <dbReference type="Pfam" id="PF03828"/>
    </source>
</evidence>
<evidence type="ECO:0000256" key="4">
    <source>
        <dbReference type="ARBA" id="ARBA00008593"/>
    </source>
</evidence>
<dbReference type="GO" id="GO:0046872">
    <property type="term" value="F:metal ion binding"/>
    <property type="evidence" value="ECO:0007669"/>
    <property type="project" value="UniProtKB-KW"/>
</dbReference>
<keyword evidence="9" id="KW-0460">Magnesium</keyword>
<feature type="compositionally biased region" description="Low complexity" evidence="10">
    <location>
        <begin position="157"/>
        <end position="166"/>
    </location>
</feature>
<feature type="compositionally biased region" description="Gly residues" evidence="10">
    <location>
        <begin position="84"/>
        <end position="101"/>
    </location>
</feature>
<feature type="compositionally biased region" description="Low complexity" evidence="10">
    <location>
        <begin position="102"/>
        <end position="112"/>
    </location>
</feature>
<keyword evidence="8" id="KW-0479">Metal-binding</keyword>
<organism evidence="13 15">
    <name type="scientific">Rhodotorula toruloides</name>
    <name type="common">Yeast</name>
    <name type="synonym">Rhodosporidium toruloides</name>
    <dbReference type="NCBI Taxonomy" id="5286"/>
    <lineage>
        <taxon>Eukaryota</taxon>
        <taxon>Fungi</taxon>
        <taxon>Dikarya</taxon>
        <taxon>Basidiomycota</taxon>
        <taxon>Pucciniomycotina</taxon>
        <taxon>Microbotryomycetes</taxon>
        <taxon>Sporidiobolales</taxon>
        <taxon>Sporidiobolaceae</taxon>
        <taxon>Rhodotorula</taxon>
    </lineage>
</organism>
<dbReference type="GO" id="GO:0010605">
    <property type="term" value="P:negative regulation of macromolecule metabolic process"/>
    <property type="evidence" value="ECO:0007669"/>
    <property type="project" value="UniProtKB-ARBA"/>
</dbReference>
<dbReference type="Proteomes" id="UP000199069">
    <property type="component" value="Unassembled WGS sequence"/>
</dbReference>
<dbReference type="Proteomes" id="UP000239560">
    <property type="component" value="Unassembled WGS sequence"/>
</dbReference>
<dbReference type="PANTHER" id="PTHR12271">
    <property type="entry name" value="POLY A POLYMERASE CID PAP -RELATED"/>
    <property type="match status" value="1"/>
</dbReference>
<gene>
    <name evidence="13" type="primary">FGENESH: predicted gene_10.208</name>
    <name evidence="14" type="ORF">AAT19DRAFT_9540</name>
    <name evidence="13" type="ORF">BN2166_0053710</name>
</gene>
<feature type="region of interest" description="Disordered" evidence="10">
    <location>
        <begin position="1"/>
        <end position="194"/>
    </location>
</feature>
<feature type="compositionally biased region" description="Low complexity" evidence="10">
    <location>
        <begin position="44"/>
        <end position="57"/>
    </location>
</feature>
<keyword evidence="6" id="KW-0963">Cytoplasm</keyword>
<dbReference type="SUPFAM" id="SSF81631">
    <property type="entry name" value="PAP/OAS1 substrate-binding domain"/>
    <property type="match status" value="1"/>
</dbReference>
<protein>
    <recommendedName>
        <fullName evidence="5">polynucleotide adenylyltransferase</fullName>
        <ecNumber evidence="5">2.7.7.19</ecNumber>
    </recommendedName>
</protein>
<feature type="domain" description="PAP-associated" evidence="11">
    <location>
        <begin position="489"/>
        <end position="521"/>
    </location>
</feature>
<name>A0A0K3CM36_RHOTO</name>
<evidence type="ECO:0000313" key="13">
    <source>
        <dbReference type="EMBL" id="CTR09510.1"/>
    </source>
</evidence>
<evidence type="ECO:0000256" key="2">
    <source>
        <dbReference type="ARBA" id="ARBA00001946"/>
    </source>
</evidence>
<dbReference type="OMA" id="AVPICKF"/>
<evidence type="ECO:0000256" key="7">
    <source>
        <dbReference type="ARBA" id="ARBA00022679"/>
    </source>
</evidence>
<dbReference type="STRING" id="5286.A0A0K3CM36"/>
<feature type="compositionally biased region" description="Basic residues" evidence="10">
    <location>
        <begin position="31"/>
        <end position="41"/>
    </location>
</feature>
<reference evidence="14 16" key="2">
    <citation type="journal article" date="2018" name="Elife">
        <title>Functional genomics of lipid metabolism in the oleaginous yeast Rhodosporidium toruloides.</title>
        <authorList>
            <person name="Coradetti S.T."/>
            <person name="Pinel D."/>
            <person name="Geiselman G."/>
            <person name="Ito M."/>
            <person name="Mondo S."/>
            <person name="Reilly M.C."/>
            <person name="Cheng Y.F."/>
            <person name="Bauer S."/>
            <person name="Grigoriev I."/>
            <person name="Gladden J.M."/>
            <person name="Simmons B.A."/>
            <person name="Brem R."/>
            <person name="Arkin A.P."/>
            <person name="Skerker J.M."/>
        </authorList>
    </citation>
    <scope>NUCLEOTIDE SEQUENCE [LARGE SCALE GENOMIC DNA]</scope>
    <source>
        <strain evidence="14 16">NBRC 0880</strain>
    </source>
</reference>